<dbReference type="SUPFAM" id="SSF52096">
    <property type="entry name" value="ClpP/crotonase"/>
    <property type="match status" value="1"/>
</dbReference>
<dbReference type="InterPro" id="IPR001478">
    <property type="entry name" value="PDZ"/>
</dbReference>
<dbReference type="Pfam" id="PF17820">
    <property type="entry name" value="PDZ_6"/>
    <property type="match status" value="1"/>
</dbReference>
<evidence type="ECO:0000256" key="3">
    <source>
        <dbReference type="ARBA" id="ARBA00022801"/>
    </source>
</evidence>
<evidence type="ECO:0000313" key="8">
    <source>
        <dbReference type="Proteomes" id="UP000228700"/>
    </source>
</evidence>
<organism evidence="7 8">
    <name type="scientific">Candidatus Taylorbacteria bacterium CG10_big_fil_rev_8_21_14_0_10_41_48</name>
    <dbReference type="NCBI Taxonomy" id="1975024"/>
    <lineage>
        <taxon>Bacteria</taxon>
        <taxon>Candidatus Tayloriibacteriota</taxon>
    </lineage>
</organism>
<dbReference type="FunFam" id="2.30.42.10:FF:000063">
    <property type="entry name" value="Peptidase, S41 family"/>
    <property type="match status" value="1"/>
</dbReference>
<evidence type="ECO:0000256" key="5">
    <source>
        <dbReference type="RuleBase" id="RU004404"/>
    </source>
</evidence>
<dbReference type="GO" id="GO:0030288">
    <property type="term" value="C:outer membrane-bounded periplasmic space"/>
    <property type="evidence" value="ECO:0007669"/>
    <property type="project" value="TreeGrafter"/>
</dbReference>
<dbReference type="Gene3D" id="2.30.42.10">
    <property type="match status" value="1"/>
</dbReference>
<dbReference type="CDD" id="cd07560">
    <property type="entry name" value="Peptidase_S41_CPP"/>
    <property type="match status" value="1"/>
</dbReference>
<dbReference type="CDD" id="cd06782">
    <property type="entry name" value="cpPDZ_CPP-like"/>
    <property type="match status" value="1"/>
</dbReference>
<dbReference type="InterPro" id="IPR041489">
    <property type="entry name" value="PDZ_6"/>
</dbReference>
<evidence type="ECO:0000256" key="2">
    <source>
        <dbReference type="ARBA" id="ARBA00022670"/>
    </source>
</evidence>
<reference evidence="8" key="1">
    <citation type="submission" date="2017-09" db="EMBL/GenBank/DDBJ databases">
        <title>Depth-based differentiation of microbial function through sediment-hosted aquifers and enrichment of novel symbionts in the deep terrestrial subsurface.</title>
        <authorList>
            <person name="Probst A.J."/>
            <person name="Ladd B."/>
            <person name="Jarett J.K."/>
            <person name="Geller-Mcgrath D.E."/>
            <person name="Sieber C.M.K."/>
            <person name="Emerson J.B."/>
            <person name="Anantharaman K."/>
            <person name="Thomas B.C."/>
            <person name="Malmstrom R."/>
            <person name="Stieglmeier M."/>
            <person name="Klingl A."/>
            <person name="Woyke T."/>
            <person name="Ryan C.M."/>
            <person name="Banfield J.F."/>
        </authorList>
    </citation>
    <scope>NUCLEOTIDE SEQUENCE [LARGE SCALE GENOMIC DNA]</scope>
</reference>
<dbReference type="PANTHER" id="PTHR32060:SF30">
    <property type="entry name" value="CARBOXY-TERMINAL PROCESSING PROTEASE CTPA"/>
    <property type="match status" value="1"/>
</dbReference>
<dbReference type="GO" id="GO:0007165">
    <property type="term" value="P:signal transduction"/>
    <property type="evidence" value="ECO:0007669"/>
    <property type="project" value="TreeGrafter"/>
</dbReference>
<evidence type="ECO:0000256" key="4">
    <source>
        <dbReference type="ARBA" id="ARBA00022825"/>
    </source>
</evidence>
<accession>A0A2M8LCK1</accession>
<dbReference type="InterPro" id="IPR029045">
    <property type="entry name" value="ClpP/crotonase-like_dom_sf"/>
</dbReference>
<dbReference type="SUPFAM" id="SSF50156">
    <property type="entry name" value="PDZ domain-like"/>
    <property type="match status" value="1"/>
</dbReference>
<dbReference type="EMBL" id="PFEQ01000009">
    <property type="protein sequence ID" value="PJE74340.1"/>
    <property type="molecule type" value="Genomic_DNA"/>
</dbReference>
<keyword evidence="2 5" id="KW-0645">Protease</keyword>
<dbReference type="AlphaFoldDB" id="A0A2M8LCK1"/>
<protein>
    <submittedName>
        <fullName evidence="7">Peptidase S41</fullName>
    </submittedName>
</protein>
<comment type="similarity">
    <text evidence="1 5">Belongs to the peptidase S41A family.</text>
</comment>
<dbReference type="GO" id="GO:0008236">
    <property type="term" value="F:serine-type peptidase activity"/>
    <property type="evidence" value="ECO:0007669"/>
    <property type="project" value="UniProtKB-KW"/>
</dbReference>
<feature type="domain" description="PDZ" evidence="6">
    <location>
        <begin position="115"/>
        <end position="174"/>
    </location>
</feature>
<dbReference type="NCBIfam" id="TIGR00225">
    <property type="entry name" value="prc"/>
    <property type="match status" value="1"/>
</dbReference>
<dbReference type="Proteomes" id="UP000228700">
    <property type="component" value="Unassembled WGS sequence"/>
</dbReference>
<dbReference type="InterPro" id="IPR004447">
    <property type="entry name" value="Peptidase_S41A"/>
</dbReference>
<dbReference type="SMART" id="SM00228">
    <property type="entry name" value="PDZ"/>
    <property type="match status" value="1"/>
</dbReference>
<dbReference type="Pfam" id="PF03572">
    <property type="entry name" value="Peptidase_S41"/>
    <property type="match status" value="1"/>
</dbReference>
<dbReference type="PROSITE" id="PS50106">
    <property type="entry name" value="PDZ"/>
    <property type="match status" value="1"/>
</dbReference>
<gene>
    <name evidence="7" type="ORF">COV01_02475</name>
</gene>
<name>A0A2M8LCK1_9BACT</name>
<dbReference type="Gene3D" id="3.90.226.10">
    <property type="entry name" value="2-enoyl-CoA Hydratase, Chain A, domain 1"/>
    <property type="match status" value="1"/>
</dbReference>
<evidence type="ECO:0000259" key="6">
    <source>
        <dbReference type="PROSITE" id="PS50106"/>
    </source>
</evidence>
<evidence type="ECO:0000256" key="1">
    <source>
        <dbReference type="ARBA" id="ARBA00009179"/>
    </source>
</evidence>
<dbReference type="InterPro" id="IPR036034">
    <property type="entry name" value="PDZ_sf"/>
</dbReference>
<proteinExistence type="inferred from homology"/>
<sequence>MLCMIPSKKASLSAVIIVFIGISFVSGYRFGETSIPLENRIISVENKDVDKPDSVDFQPFWKAWNILNDKFAGTTTPDSDRVWGAIQGMTASFDDPYTVFFPPTESKAFADEIAGAFEGVGMEVGIKDGKLIVVAPLKGTPAERAGVQSGDIILKINDNDSVSLPVDSAVKLIRGKSGTTVNLLLGRIGSKSPLEVPIVRSTIEIPTIKTGTKDEVASANSTQNGTGLRKDGIFVIELYSFSANSANLFRNALKEFVESDSHKLVIDLRGNPGGYLDAAIDMASWFLPSGKVVVREEFGKDKEEHVFRSKGYDVFNDSLRMVILVNGGSASASEILAGALSENGVAQLVGTKTFGKGSVQELIKITPDTSLKVTIAKWLTPNGISISKQGITPDYIVNFTEKDITEKKDPQMEKAIEILSKEK</sequence>
<keyword evidence="3 5" id="KW-0378">Hydrolase</keyword>
<dbReference type="Gene3D" id="3.30.750.44">
    <property type="match status" value="1"/>
</dbReference>
<dbReference type="GO" id="GO:0006508">
    <property type="term" value="P:proteolysis"/>
    <property type="evidence" value="ECO:0007669"/>
    <property type="project" value="UniProtKB-KW"/>
</dbReference>
<dbReference type="InterPro" id="IPR005151">
    <property type="entry name" value="Tail-specific_protease"/>
</dbReference>
<comment type="caution">
    <text evidence="7">The sequence shown here is derived from an EMBL/GenBank/DDBJ whole genome shotgun (WGS) entry which is preliminary data.</text>
</comment>
<dbReference type="GO" id="GO:0004175">
    <property type="term" value="F:endopeptidase activity"/>
    <property type="evidence" value="ECO:0007669"/>
    <property type="project" value="TreeGrafter"/>
</dbReference>
<evidence type="ECO:0000313" key="7">
    <source>
        <dbReference type="EMBL" id="PJE74340.1"/>
    </source>
</evidence>
<keyword evidence="4 5" id="KW-0720">Serine protease</keyword>
<dbReference type="SMART" id="SM00245">
    <property type="entry name" value="TSPc"/>
    <property type="match status" value="1"/>
</dbReference>
<dbReference type="PANTHER" id="PTHR32060">
    <property type="entry name" value="TAIL-SPECIFIC PROTEASE"/>
    <property type="match status" value="1"/>
</dbReference>